<keyword evidence="3" id="KW-1185">Reference proteome</keyword>
<proteinExistence type="predicted"/>
<evidence type="ECO:0000313" key="2">
    <source>
        <dbReference type="EMBL" id="REF29373.1"/>
    </source>
</evidence>
<accession>A0A3D9ULT1</accession>
<dbReference type="EMBL" id="QTUA01000001">
    <property type="protein sequence ID" value="REF29373.1"/>
    <property type="molecule type" value="Genomic_DNA"/>
</dbReference>
<name>A0A3D9ULT1_9MICO</name>
<dbReference type="AlphaFoldDB" id="A0A3D9ULT1"/>
<evidence type="ECO:0000313" key="3">
    <source>
        <dbReference type="Proteomes" id="UP000256253"/>
    </source>
</evidence>
<comment type="caution">
    <text evidence="2">The sequence shown here is derived from an EMBL/GenBank/DDBJ whole genome shotgun (WGS) entry which is preliminary data.</text>
</comment>
<organism evidence="2 3">
    <name type="scientific">Calidifontibacter indicus</name>
    <dbReference type="NCBI Taxonomy" id="419650"/>
    <lineage>
        <taxon>Bacteria</taxon>
        <taxon>Bacillati</taxon>
        <taxon>Actinomycetota</taxon>
        <taxon>Actinomycetes</taxon>
        <taxon>Micrococcales</taxon>
        <taxon>Dermacoccaceae</taxon>
        <taxon>Calidifontibacter</taxon>
    </lineage>
</organism>
<feature type="region of interest" description="Disordered" evidence="1">
    <location>
        <begin position="69"/>
        <end position="88"/>
    </location>
</feature>
<evidence type="ECO:0000256" key="1">
    <source>
        <dbReference type="SAM" id="MobiDB-lite"/>
    </source>
</evidence>
<sequence>MVATGETNENEATFVFKLDADKLRVAVDELEGDAVVVGQVIKKWPEGESHPMITIPGINLLSRAERRKMAKEQRATSDGTDDATIPGPGITVNVIAIFR</sequence>
<protein>
    <submittedName>
        <fullName evidence="2">Uncharacterized protein</fullName>
    </submittedName>
</protein>
<gene>
    <name evidence="2" type="ORF">DFJ65_0313</name>
</gene>
<dbReference type="InterPro" id="IPR045633">
    <property type="entry name" value="DUF6414"/>
</dbReference>
<dbReference type="Proteomes" id="UP000256253">
    <property type="component" value="Unassembled WGS sequence"/>
</dbReference>
<reference evidence="2 3" key="1">
    <citation type="submission" date="2018-08" db="EMBL/GenBank/DDBJ databases">
        <title>Sequencing the genomes of 1000 actinobacteria strains.</title>
        <authorList>
            <person name="Klenk H.-P."/>
        </authorList>
    </citation>
    <scope>NUCLEOTIDE SEQUENCE [LARGE SCALE GENOMIC DNA]</scope>
    <source>
        <strain evidence="2 3">DSM 22967</strain>
    </source>
</reference>
<dbReference type="Pfam" id="PF19952">
    <property type="entry name" value="DUF6414"/>
    <property type="match status" value="1"/>
</dbReference>